<sequence length="621" mass="70796">MATGGTAEVLGKISQDHLQCAICLSRYNEPKLLDCIHSFCLNCLQHHRESEGPNAMKIMCPLCRQETTLSRNSVEDLPTNLSLSALVEEFSIQEQLLEGQESQIQCQSCDDENWAISFCMECAHFMCQDCHKAHARLAVTKSHKTFTMAQLQKRKISYKSKLREEPKCGKHANQNLNIFCNTCQQTMCITCSILKHQKHSFADLSEAFNKCKQEIAKLLTKAEKKKTALSNAKKMTVKSRKKLEFMFETTNKKISQKADKEVARIRAWEQKIKKEAKEIYEDRVKTFETTENTNNEELKVAEQTLDEVNKIMTEEIQTQILDLKRKLLHNLKELMEKQPENVPYQFHFIDFHEGDEKSLGRLVLKYDWRLETEVKQDMAKDIISVAVFSNNEIVTVDNRHKELVTHSPTSNPQSPFISQKLRMPDLRDPHQVAVNRLDQLIVLDGPVVKTFSREYELLHQFQPGRGSDSKPTCLAVDDNNLIAVGYQAKQEISLHKPDGTLLKKLPAPMIAFQLTISNKRFIYINGLKEKMVALHYTGGQLFEVDTTSPKSICCDNQHGNIYVAEGEFSLPNTTDIHVFSSNGKSIGCIIKQSTHAQDMTFTPAGDLVLGGWGPLQIYRRV</sequence>
<keyword evidence="1" id="KW-0597">Phosphoprotein</keyword>
<dbReference type="GeneID" id="119730683"/>
<dbReference type="CDD" id="cd19756">
    <property type="entry name" value="Bbox2"/>
    <property type="match status" value="1"/>
</dbReference>
<evidence type="ECO:0000259" key="6">
    <source>
        <dbReference type="PROSITE" id="PS50089"/>
    </source>
</evidence>
<organism evidence="8 9">
    <name type="scientific">Patiria miniata</name>
    <name type="common">Bat star</name>
    <name type="synonym">Asterina miniata</name>
    <dbReference type="NCBI Taxonomy" id="46514"/>
    <lineage>
        <taxon>Eukaryota</taxon>
        <taxon>Metazoa</taxon>
        <taxon>Echinodermata</taxon>
        <taxon>Eleutherozoa</taxon>
        <taxon>Asterozoa</taxon>
        <taxon>Asteroidea</taxon>
        <taxon>Valvatacea</taxon>
        <taxon>Valvatida</taxon>
        <taxon>Asterinidae</taxon>
        <taxon>Patiria</taxon>
    </lineage>
</organism>
<dbReference type="SMART" id="SM00336">
    <property type="entry name" value="BBOX"/>
    <property type="match status" value="2"/>
</dbReference>
<evidence type="ECO:0000256" key="2">
    <source>
        <dbReference type="ARBA" id="ARBA00022723"/>
    </source>
</evidence>
<dbReference type="Pfam" id="PF00643">
    <property type="entry name" value="zf-B_box"/>
    <property type="match status" value="1"/>
</dbReference>
<dbReference type="Gene3D" id="2.120.10.30">
    <property type="entry name" value="TolB, C-terminal domain"/>
    <property type="match status" value="1"/>
</dbReference>
<evidence type="ECO:0000256" key="3">
    <source>
        <dbReference type="ARBA" id="ARBA00022771"/>
    </source>
</evidence>
<dbReference type="OMA" id="DCIHSFC"/>
<dbReference type="GO" id="GO:0008270">
    <property type="term" value="F:zinc ion binding"/>
    <property type="evidence" value="ECO:0007669"/>
    <property type="project" value="UniProtKB-KW"/>
</dbReference>
<accession>A0A914A854</accession>
<dbReference type="SUPFAM" id="SSF101898">
    <property type="entry name" value="NHL repeat"/>
    <property type="match status" value="1"/>
</dbReference>
<dbReference type="OrthoDB" id="6105938at2759"/>
<keyword evidence="9" id="KW-1185">Reference proteome</keyword>
<dbReference type="InterPro" id="IPR001841">
    <property type="entry name" value="Znf_RING"/>
</dbReference>
<dbReference type="InterPro" id="IPR011042">
    <property type="entry name" value="6-blade_b-propeller_TolB-like"/>
</dbReference>
<dbReference type="PANTHER" id="PTHR25462">
    <property type="entry name" value="BONUS, ISOFORM C-RELATED"/>
    <property type="match status" value="1"/>
</dbReference>
<feature type="domain" description="B box-type" evidence="7">
    <location>
        <begin position="163"/>
        <end position="204"/>
    </location>
</feature>
<evidence type="ECO:0000313" key="8">
    <source>
        <dbReference type="EnsemblMetazoa" id="XP_038059604.1"/>
    </source>
</evidence>
<evidence type="ECO:0000313" key="9">
    <source>
        <dbReference type="Proteomes" id="UP000887568"/>
    </source>
</evidence>
<dbReference type="SMART" id="SM00184">
    <property type="entry name" value="RING"/>
    <property type="match status" value="1"/>
</dbReference>
<name>A0A914A854_PATMI</name>
<dbReference type="PANTHER" id="PTHR25462:SF296">
    <property type="entry name" value="MEIOTIC P26, ISOFORM F"/>
    <property type="match status" value="1"/>
</dbReference>
<protein>
    <submittedName>
        <fullName evidence="8">Uncharacterized protein</fullName>
    </submittedName>
</protein>
<dbReference type="SUPFAM" id="SSF57850">
    <property type="entry name" value="RING/U-box"/>
    <property type="match status" value="1"/>
</dbReference>
<dbReference type="PROSITE" id="PS50089">
    <property type="entry name" value="ZF_RING_2"/>
    <property type="match status" value="1"/>
</dbReference>
<dbReference type="InterPro" id="IPR047153">
    <property type="entry name" value="TRIM45/56/19-like"/>
</dbReference>
<evidence type="ECO:0000256" key="4">
    <source>
        <dbReference type="ARBA" id="ARBA00022833"/>
    </source>
</evidence>
<dbReference type="Gene3D" id="3.30.40.10">
    <property type="entry name" value="Zinc/RING finger domain, C3HC4 (zinc finger)"/>
    <property type="match status" value="1"/>
</dbReference>
<dbReference type="RefSeq" id="XP_038059604.1">
    <property type="nucleotide sequence ID" value="XM_038203676.1"/>
</dbReference>
<keyword evidence="2" id="KW-0479">Metal-binding</keyword>
<dbReference type="InterPro" id="IPR013083">
    <property type="entry name" value="Znf_RING/FYVE/PHD"/>
</dbReference>
<feature type="domain" description="RING-type" evidence="6">
    <location>
        <begin position="20"/>
        <end position="64"/>
    </location>
</feature>
<dbReference type="InterPro" id="IPR027370">
    <property type="entry name" value="Znf-RING_euk"/>
</dbReference>
<dbReference type="EnsemblMetazoa" id="XM_038203676.1">
    <property type="protein sequence ID" value="XP_038059604.1"/>
    <property type="gene ID" value="LOC119730683"/>
</dbReference>
<evidence type="ECO:0000256" key="5">
    <source>
        <dbReference type="PROSITE-ProRule" id="PRU00024"/>
    </source>
</evidence>
<dbReference type="Pfam" id="PF13445">
    <property type="entry name" value="zf-RING_UBOX"/>
    <property type="match status" value="1"/>
</dbReference>
<dbReference type="Proteomes" id="UP000887568">
    <property type="component" value="Unplaced"/>
</dbReference>
<evidence type="ECO:0000259" key="7">
    <source>
        <dbReference type="PROSITE" id="PS50119"/>
    </source>
</evidence>
<dbReference type="Gene3D" id="4.10.830.40">
    <property type="match status" value="1"/>
</dbReference>
<dbReference type="AlphaFoldDB" id="A0A914A854"/>
<dbReference type="PROSITE" id="PS50119">
    <property type="entry name" value="ZF_BBOX"/>
    <property type="match status" value="2"/>
</dbReference>
<feature type="domain" description="B box-type" evidence="7">
    <location>
        <begin position="101"/>
        <end position="148"/>
    </location>
</feature>
<proteinExistence type="predicted"/>
<dbReference type="Gene3D" id="3.30.160.60">
    <property type="entry name" value="Classic Zinc Finger"/>
    <property type="match status" value="1"/>
</dbReference>
<dbReference type="SUPFAM" id="SSF57845">
    <property type="entry name" value="B-box zinc-binding domain"/>
    <property type="match status" value="1"/>
</dbReference>
<dbReference type="InterPro" id="IPR000315">
    <property type="entry name" value="Znf_B-box"/>
</dbReference>
<dbReference type="PROSITE" id="PS00518">
    <property type="entry name" value="ZF_RING_1"/>
    <property type="match status" value="1"/>
</dbReference>
<dbReference type="InterPro" id="IPR017907">
    <property type="entry name" value="Znf_RING_CS"/>
</dbReference>
<reference evidence="8" key="1">
    <citation type="submission" date="2022-11" db="UniProtKB">
        <authorList>
            <consortium name="EnsemblMetazoa"/>
        </authorList>
    </citation>
    <scope>IDENTIFICATION</scope>
</reference>
<keyword evidence="4" id="KW-0862">Zinc</keyword>
<keyword evidence="3 5" id="KW-0863">Zinc-finger</keyword>
<evidence type="ECO:0000256" key="1">
    <source>
        <dbReference type="ARBA" id="ARBA00022553"/>
    </source>
</evidence>